<proteinExistence type="inferred from homology"/>
<dbReference type="PANTHER" id="PTHR38035">
    <property type="entry name" value="UPF0070 PROTEIN YFGM"/>
    <property type="match status" value="1"/>
</dbReference>
<dbReference type="GO" id="GO:0044877">
    <property type="term" value="F:protein-containing complex binding"/>
    <property type="evidence" value="ECO:0007669"/>
    <property type="project" value="InterPro"/>
</dbReference>
<evidence type="ECO:0000256" key="1">
    <source>
        <dbReference type="ARBA" id="ARBA00004401"/>
    </source>
</evidence>
<evidence type="ECO:0000256" key="4">
    <source>
        <dbReference type="ARBA" id="ARBA00022989"/>
    </source>
</evidence>
<evidence type="ECO:0000256" key="2">
    <source>
        <dbReference type="ARBA" id="ARBA00022475"/>
    </source>
</evidence>
<dbReference type="SUPFAM" id="SSF48452">
    <property type="entry name" value="TPR-like"/>
    <property type="match status" value="1"/>
</dbReference>
<dbReference type="EMBL" id="UFSM01000001">
    <property type="protein sequence ID" value="SUU91251.1"/>
    <property type="molecule type" value="Genomic_DNA"/>
</dbReference>
<evidence type="ECO:0000256" key="3">
    <source>
        <dbReference type="ARBA" id="ARBA00022692"/>
    </source>
</evidence>
<dbReference type="PANTHER" id="PTHR38035:SF1">
    <property type="entry name" value="ANCILLARY SECYEG TRANSLOCON SUBUNIT"/>
    <property type="match status" value="1"/>
</dbReference>
<dbReference type="InterPro" id="IPR018704">
    <property type="entry name" value="SecYEG/CpoB_TPR"/>
</dbReference>
<dbReference type="RefSeq" id="WP_115733153.1">
    <property type="nucleotide sequence ID" value="NZ_BAAAVY010000037.1"/>
</dbReference>
<dbReference type="Gene3D" id="1.25.40.10">
    <property type="entry name" value="Tetratricopeptide repeat domain"/>
    <property type="match status" value="1"/>
</dbReference>
<evidence type="ECO:0000256" key="8">
    <source>
        <dbReference type="ARBA" id="ARBA00024235"/>
    </source>
</evidence>
<gene>
    <name evidence="11" type="ORF">NCTC10684_04514</name>
</gene>
<dbReference type="AlphaFoldDB" id="A0A380WQZ5"/>
<dbReference type="Pfam" id="PF09976">
    <property type="entry name" value="TPR_21"/>
    <property type="match status" value="1"/>
</dbReference>
<dbReference type="InterPro" id="IPR026039">
    <property type="entry name" value="YfgM"/>
</dbReference>
<reference evidence="11 12" key="1">
    <citation type="submission" date="2018-06" db="EMBL/GenBank/DDBJ databases">
        <authorList>
            <consortium name="Pathogen Informatics"/>
            <person name="Doyle S."/>
        </authorList>
    </citation>
    <scope>NUCLEOTIDE SEQUENCE [LARGE SCALE GENOMIC DNA]</scope>
    <source>
        <strain evidence="11 12">NCTC10684</strain>
    </source>
</reference>
<organism evidence="11 12">
    <name type="scientific">Aminobacter aminovorans</name>
    <name type="common">Chelatobacter heintzii</name>
    <dbReference type="NCBI Taxonomy" id="83263"/>
    <lineage>
        <taxon>Bacteria</taxon>
        <taxon>Pseudomonadati</taxon>
        <taxon>Pseudomonadota</taxon>
        <taxon>Alphaproteobacteria</taxon>
        <taxon>Hyphomicrobiales</taxon>
        <taxon>Phyllobacteriaceae</taxon>
        <taxon>Aminobacter</taxon>
    </lineage>
</organism>
<sequence>MSDDSFFREVNEEIRQEKAKALWDSYGPAAIVIAVLIVIGTGLFVAWEYWVENKANNSGDRFSQALTLANTGKADEALAAFDALEKDGYGAYPLLARMRAATVQADKGDFKAAIAGFDEVAADSSIPNVIRDVARLRAALLLVDNGSYADVSGRVEALTNDTNPLRHSAREALGLAAWKEGKLADALKLFEQISSDEGAPRNARQRSNLLAELIRGSGNAS</sequence>
<protein>
    <recommendedName>
        <fullName evidence="8">Ancillary SecYEG translocon subunit</fullName>
    </recommendedName>
</protein>
<feature type="domain" description="Ancillary SecYEG translocon subunit/Cell division coordinator CpoB TPR" evidence="10">
    <location>
        <begin position="20"/>
        <end position="190"/>
    </location>
</feature>
<keyword evidence="5 9" id="KW-0472">Membrane</keyword>
<comment type="subcellular location">
    <subcellularLocation>
        <location evidence="1">Cell membrane</location>
        <topology evidence="1">Single-pass type II membrane protein</topology>
    </subcellularLocation>
</comment>
<evidence type="ECO:0000256" key="6">
    <source>
        <dbReference type="ARBA" id="ARBA00023186"/>
    </source>
</evidence>
<dbReference type="OrthoDB" id="7173339at2"/>
<dbReference type="Proteomes" id="UP000254701">
    <property type="component" value="Unassembled WGS sequence"/>
</dbReference>
<feature type="transmembrane region" description="Helical" evidence="9">
    <location>
        <begin position="29"/>
        <end position="51"/>
    </location>
</feature>
<dbReference type="InterPro" id="IPR011990">
    <property type="entry name" value="TPR-like_helical_dom_sf"/>
</dbReference>
<keyword evidence="2" id="KW-1003">Cell membrane</keyword>
<dbReference type="GO" id="GO:0005886">
    <property type="term" value="C:plasma membrane"/>
    <property type="evidence" value="ECO:0007669"/>
    <property type="project" value="UniProtKB-SubCell"/>
</dbReference>
<keyword evidence="4 9" id="KW-1133">Transmembrane helix</keyword>
<evidence type="ECO:0000259" key="10">
    <source>
        <dbReference type="Pfam" id="PF09976"/>
    </source>
</evidence>
<evidence type="ECO:0000313" key="11">
    <source>
        <dbReference type="EMBL" id="SUU91251.1"/>
    </source>
</evidence>
<comment type="similarity">
    <text evidence="7">Belongs to the YfgM family.</text>
</comment>
<evidence type="ECO:0000256" key="5">
    <source>
        <dbReference type="ARBA" id="ARBA00023136"/>
    </source>
</evidence>
<keyword evidence="3 9" id="KW-0812">Transmembrane</keyword>
<evidence type="ECO:0000313" key="12">
    <source>
        <dbReference type="Proteomes" id="UP000254701"/>
    </source>
</evidence>
<accession>A0A380WQZ5</accession>
<name>A0A380WQZ5_AMIAI</name>
<evidence type="ECO:0000256" key="7">
    <source>
        <dbReference type="ARBA" id="ARBA00024197"/>
    </source>
</evidence>
<evidence type="ECO:0000256" key="9">
    <source>
        <dbReference type="SAM" id="Phobius"/>
    </source>
</evidence>
<keyword evidence="6" id="KW-0143">Chaperone</keyword>